<evidence type="ECO:0000256" key="6">
    <source>
        <dbReference type="SAM" id="Phobius"/>
    </source>
</evidence>
<dbReference type="RefSeq" id="WP_056946109.1">
    <property type="nucleotide sequence ID" value="NZ_AZCV01000001.1"/>
</dbReference>
<dbReference type="PANTHER" id="PTHR33545">
    <property type="entry name" value="UPF0750 MEMBRANE PROTEIN YITT-RELATED"/>
    <property type="match status" value="1"/>
</dbReference>
<reference evidence="8 9" key="1">
    <citation type="journal article" date="2015" name="Genome Announc.">
        <title>Expanding the biotechnology potential of lactobacilli through comparative genomics of 213 strains and associated genera.</title>
        <authorList>
            <person name="Sun Z."/>
            <person name="Harris H.M."/>
            <person name="McCann A."/>
            <person name="Guo C."/>
            <person name="Argimon S."/>
            <person name="Zhang W."/>
            <person name="Yang X."/>
            <person name="Jeffery I.B."/>
            <person name="Cooney J.C."/>
            <person name="Kagawa T.F."/>
            <person name="Liu W."/>
            <person name="Song Y."/>
            <person name="Salvetti E."/>
            <person name="Wrobel A."/>
            <person name="Rasinkangas P."/>
            <person name="Parkhill J."/>
            <person name="Rea M.C."/>
            <person name="O'Sullivan O."/>
            <person name="Ritari J."/>
            <person name="Douillard F.P."/>
            <person name="Paul Ross R."/>
            <person name="Yang R."/>
            <person name="Briner A.E."/>
            <person name="Felis G.E."/>
            <person name="de Vos W.M."/>
            <person name="Barrangou R."/>
            <person name="Klaenhammer T.R."/>
            <person name="Caufield P.W."/>
            <person name="Cui Y."/>
            <person name="Zhang H."/>
            <person name="O'Toole P.W."/>
        </authorList>
    </citation>
    <scope>NUCLEOTIDE SEQUENCE [LARGE SCALE GENOMIC DNA]</scope>
    <source>
        <strain evidence="8 9">DSM 20534</strain>
    </source>
</reference>
<accession>A0A0R1GW74</accession>
<sequence length="296" mass="32801">MTKKTLLHESGTLLMIMLGTAIYALGVVAINIQNNLAEGGLTGITLILRFWFHIDPAISTIILNIPLILLGYRSMGKKALFYTIWGTGSLALALFIWQRIPIISQLNIEHDLFIAAILAGLIGGFGAGIVFKFGGTTGGTDIIARILEIRFNLPIGRTLLTVDFLVLTASLSYLNVKQMMYTLFASFVFSNVVNFTQEGSYSAKGVLIISQKYAEIGQMIDLKLERGYTYLMAEGGFEQDQKKVIYSVVSRAEIPALKELIMQEDSNAFISIIDVHEAFGEGFSHNKKKTRLFTRR</sequence>
<dbReference type="GO" id="GO:0005886">
    <property type="term" value="C:plasma membrane"/>
    <property type="evidence" value="ECO:0007669"/>
    <property type="project" value="UniProtKB-SubCell"/>
</dbReference>
<dbReference type="PIRSF" id="PIRSF006483">
    <property type="entry name" value="Membrane_protein_YitT"/>
    <property type="match status" value="1"/>
</dbReference>
<evidence type="ECO:0000256" key="1">
    <source>
        <dbReference type="ARBA" id="ARBA00004651"/>
    </source>
</evidence>
<keyword evidence="4 6" id="KW-1133">Transmembrane helix</keyword>
<keyword evidence="3 6" id="KW-0812">Transmembrane</keyword>
<dbReference type="Pfam" id="PF02588">
    <property type="entry name" value="YitT_membrane"/>
    <property type="match status" value="1"/>
</dbReference>
<keyword evidence="2" id="KW-1003">Cell membrane</keyword>
<gene>
    <name evidence="8" type="ORF">FC62_GL000242</name>
</gene>
<proteinExistence type="predicted"/>
<dbReference type="InterPro" id="IPR019264">
    <property type="entry name" value="DUF2179"/>
</dbReference>
<name>A0A0R1GW74_9LACO</name>
<dbReference type="InterPro" id="IPR015867">
    <property type="entry name" value="N-reg_PII/ATP_PRibTrfase_C"/>
</dbReference>
<feature type="transmembrane region" description="Helical" evidence="6">
    <location>
        <begin position="50"/>
        <end position="72"/>
    </location>
</feature>
<dbReference type="CDD" id="cd16380">
    <property type="entry name" value="YitT_C"/>
    <property type="match status" value="1"/>
</dbReference>
<evidence type="ECO:0000259" key="7">
    <source>
        <dbReference type="Pfam" id="PF10035"/>
    </source>
</evidence>
<dbReference type="InterPro" id="IPR051461">
    <property type="entry name" value="UPF0750_membrane"/>
</dbReference>
<evidence type="ECO:0000256" key="3">
    <source>
        <dbReference type="ARBA" id="ARBA00022692"/>
    </source>
</evidence>
<evidence type="ECO:0000256" key="5">
    <source>
        <dbReference type="ARBA" id="ARBA00023136"/>
    </source>
</evidence>
<feature type="transmembrane region" description="Helical" evidence="6">
    <location>
        <begin position="79"/>
        <end position="100"/>
    </location>
</feature>
<dbReference type="Proteomes" id="UP000050909">
    <property type="component" value="Unassembled WGS sequence"/>
</dbReference>
<evidence type="ECO:0000256" key="2">
    <source>
        <dbReference type="ARBA" id="ARBA00022475"/>
    </source>
</evidence>
<evidence type="ECO:0000313" key="8">
    <source>
        <dbReference type="EMBL" id="KRK38555.1"/>
    </source>
</evidence>
<keyword evidence="9" id="KW-1185">Reference proteome</keyword>
<feature type="domain" description="DUF2179" evidence="7">
    <location>
        <begin position="226"/>
        <end position="280"/>
    </location>
</feature>
<feature type="transmembrane region" description="Helical" evidence="6">
    <location>
        <begin position="112"/>
        <end position="134"/>
    </location>
</feature>
<feature type="transmembrane region" description="Helical" evidence="6">
    <location>
        <begin position="12"/>
        <end position="30"/>
    </location>
</feature>
<dbReference type="PATRIC" id="fig|1423722.3.peg.246"/>
<evidence type="ECO:0000256" key="4">
    <source>
        <dbReference type="ARBA" id="ARBA00022989"/>
    </source>
</evidence>
<keyword evidence="5 6" id="KW-0472">Membrane</keyword>
<dbReference type="Pfam" id="PF10035">
    <property type="entry name" value="DUF2179"/>
    <property type="match status" value="1"/>
</dbReference>
<dbReference type="Gene3D" id="3.30.70.120">
    <property type="match status" value="1"/>
</dbReference>
<protein>
    <submittedName>
        <fullName evidence="8">YitT family protein</fullName>
    </submittedName>
</protein>
<comment type="subcellular location">
    <subcellularLocation>
        <location evidence="1">Cell membrane</location>
        <topology evidence="1">Multi-pass membrane protein</topology>
    </subcellularLocation>
</comment>
<comment type="caution">
    <text evidence="8">The sequence shown here is derived from an EMBL/GenBank/DDBJ whole genome shotgun (WGS) entry which is preliminary data.</text>
</comment>
<dbReference type="InterPro" id="IPR003740">
    <property type="entry name" value="YitT"/>
</dbReference>
<dbReference type="AlphaFoldDB" id="A0A0R1GW74"/>
<dbReference type="EMBL" id="AZCV01000001">
    <property type="protein sequence ID" value="KRK38555.1"/>
    <property type="molecule type" value="Genomic_DNA"/>
</dbReference>
<evidence type="ECO:0000313" key="9">
    <source>
        <dbReference type="Proteomes" id="UP000050909"/>
    </source>
</evidence>
<dbReference type="PANTHER" id="PTHR33545:SF10">
    <property type="entry name" value="UPF0750 MEMBRANE PROTEIN YPJC"/>
    <property type="match status" value="1"/>
</dbReference>
<organism evidence="8 9">
    <name type="scientific">Amylolactobacillus amylotrophicus DSM 20534</name>
    <dbReference type="NCBI Taxonomy" id="1423722"/>
    <lineage>
        <taxon>Bacteria</taxon>
        <taxon>Bacillati</taxon>
        <taxon>Bacillota</taxon>
        <taxon>Bacilli</taxon>
        <taxon>Lactobacillales</taxon>
        <taxon>Lactobacillaceae</taxon>
        <taxon>Amylolactobacillus</taxon>
    </lineage>
</organism>